<dbReference type="KEGG" id="smul:SMUL_1006"/>
<sequence length="142" mass="16444">MKKEKSVFSVVFTHILTTSIVIPFFGLLAGYFVNKFLGSSLDKGLLILLKDIVYIAFFFIGVKYSISYINKNIDVKHPKESSKYSIIVFAILITSMWIINILPRFNLIGIVYNTIFYSVIFIIFFILTKKYFADLQKLKTEE</sequence>
<feature type="transmembrane region" description="Helical" evidence="1">
    <location>
        <begin position="84"/>
        <end position="102"/>
    </location>
</feature>
<evidence type="ECO:0000313" key="3">
    <source>
        <dbReference type="Proteomes" id="UP000019322"/>
    </source>
</evidence>
<gene>
    <name evidence="2" type="ORF">SMUL_1006</name>
</gene>
<protein>
    <submittedName>
        <fullName evidence="2">Uncharacterized protein</fullName>
    </submittedName>
</protein>
<reference evidence="2 3" key="1">
    <citation type="journal article" date="2014" name="Environ. Microbiol.">
        <title>Insights into organohalide respiration and the versatile catabolism of Sulfurospirillum multivorans gained from comparative genomics and physiological studies.</title>
        <authorList>
            <person name="Goris T."/>
            <person name="Schubert T."/>
            <person name="Gadkari J."/>
            <person name="Wubet T."/>
            <person name="Tarkka M."/>
            <person name="Buscot F."/>
            <person name="Adrian L."/>
            <person name="Diekert G."/>
        </authorList>
    </citation>
    <scope>NUCLEOTIDE SEQUENCE [LARGE SCALE GENOMIC DNA]</scope>
    <source>
        <strain evidence="3">DM 12446 / JCM 15788 / NBRC 109480</strain>
    </source>
</reference>
<dbReference type="Proteomes" id="UP000019322">
    <property type="component" value="Chromosome"/>
</dbReference>
<dbReference type="EMBL" id="CP007201">
    <property type="protein sequence ID" value="AHJ12272.1"/>
    <property type="molecule type" value="Genomic_DNA"/>
</dbReference>
<feature type="transmembrane region" description="Helical" evidence="1">
    <location>
        <begin position="45"/>
        <end position="64"/>
    </location>
</feature>
<organism evidence="2 3">
    <name type="scientific">Sulfurospirillum multivorans (strain DM 12446 / JCM 15788 / NBRC 109480)</name>
    <dbReference type="NCBI Taxonomy" id="1150621"/>
    <lineage>
        <taxon>Bacteria</taxon>
        <taxon>Pseudomonadati</taxon>
        <taxon>Campylobacterota</taxon>
        <taxon>Epsilonproteobacteria</taxon>
        <taxon>Campylobacterales</taxon>
        <taxon>Sulfurospirillaceae</taxon>
        <taxon>Sulfurospirillum</taxon>
    </lineage>
</organism>
<dbReference type="AlphaFoldDB" id="A0AA86AM27"/>
<feature type="transmembrane region" description="Helical" evidence="1">
    <location>
        <begin position="108"/>
        <end position="127"/>
    </location>
</feature>
<proteinExistence type="predicted"/>
<evidence type="ECO:0000313" key="2">
    <source>
        <dbReference type="EMBL" id="AHJ12272.1"/>
    </source>
</evidence>
<keyword evidence="1" id="KW-0472">Membrane</keyword>
<name>A0AA86AM27_SULMK</name>
<accession>A0AA86AM27</accession>
<keyword evidence="1" id="KW-1133">Transmembrane helix</keyword>
<evidence type="ECO:0000256" key="1">
    <source>
        <dbReference type="SAM" id="Phobius"/>
    </source>
</evidence>
<dbReference type="RefSeq" id="WP_025344162.1">
    <property type="nucleotide sequence ID" value="NZ_CP007201.1"/>
</dbReference>
<feature type="transmembrane region" description="Helical" evidence="1">
    <location>
        <begin position="7"/>
        <end position="33"/>
    </location>
</feature>
<keyword evidence="1" id="KW-0812">Transmembrane</keyword>